<protein>
    <submittedName>
        <fullName evidence="2">Uncharacterized protein</fullName>
    </submittedName>
</protein>
<evidence type="ECO:0000313" key="3">
    <source>
        <dbReference type="Proteomes" id="UP000324233"/>
    </source>
</evidence>
<keyword evidence="1" id="KW-0472">Membrane</keyword>
<sequence length="420" mass="45655">MRPDANPTPGRPGDDRDRLARAADALRAEPVPEGPSPEALARALQAVEAAEASAPPRPLSRRNAMLVTLKVAAAVMIAVGGLFLAGSPLLPGAPVSFREVAEKIRDAQTLSYTMTTEIPDSPKMPPVRLSFKQPGLLRTEVVGTPAIAVIWDFKAGKRLYLDPARKVALILDGRLPGEPKPGEVDLATKGVEEFRRLGTAEGEALGEKRIGDVLAKGFRVAEKPGHETLVWVDPKTRLPIRVDQSAPFSGKTSHTTMTDIRLDPPLEDDLFRLDPPPGYEVLKQDLTAGTQEDDGTPETALIAMLRNYATESRGAFPKQVDDWQAYANVLREKTVRESQGAKPARDSNMAEAMRMSMLFARAAVYIASVDGQYGYRPDGVKLGDADKLLFWCKPKGKETWRGIYGDLHAADLPADKVPAR</sequence>
<dbReference type="Proteomes" id="UP000324233">
    <property type="component" value="Chromosome"/>
</dbReference>
<organism evidence="2 3">
    <name type="scientific">Aquisphaera giovannonii</name>
    <dbReference type="NCBI Taxonomy" id="406548"/>
    <lineage>
        <taxon>Bacteria</taxon>
        <taxon>Pseudomonadati</taxon>
        <taxon>Planctomycetota</taxon>
        <taxon>Planctomycetia</taxon>
        <taxon>Isosphaerales</taxon>
        <taxon>Isosphaeraceae</taxon>
        <taxon>Aquisphaera</taxon>
    </lineage>
</organism>
<dbReference type="EMBL" id="CP042997">
    <property type="protein sequence ID" value="QEH35252.1"/>
    <property type="molecule type" value="Genomic_DNA"/>
</dbReference>
<name>A0A5B9W3T7_9BACT</name>
<accession>A0A5B9W3T7</accession>
<feature type="transmembrane region" description="Helical" evidence="1">
    <location>
        <begin position="67"/>
        <end position="90"/>
    </location>
</feature>
<keyword evidence="1" id="KW-0812">Transmembrane</keyword>
<dbReference type="KEGG" id="agv:OJF2_38000"/>
<dbReference type="Gene3D" id="2.50.20.10">
    <property type="entry name" value="Lipoprotein localisation LolA/LolB/LppX"/>
    <property type="match status" value="1"/>
</dbReference>
<evidence type="ECO:0000313" key="2">
    <source>
        <dbReference type="EMBL" id="QEH35252.1"/>
    </source>
</evidence>
<dbReference type="RefSeq" id="WP_210420591.1">
    <property type="nucleotide sequence ID" value="NZ_CP042997.1"/>
</dbReference>
<keyword evidence="1" id="KW-1133">Transmembrane helix</keyword>
<dbReference type="AlphaFoldDB" id="A0A5B9W3T7"/>
<evidence type="ECO:0000256" key="1">
    <source>
        <dbReference type="SAM" id="Phobius"/>
    </source>
</evidence>
<gene>
    <name evidence="2" type="ORF">OJF2_38000</name>
</gene>
<keyword evidence="3" id="KW-1185">Reference proteome</keyword>
<proteinExistence type="predicted"/>
<reference evidence="2 3" key="1">
    <citation type="submission" date="2019-08" db="EMBL/GenBank/DDBJ databases">
        <title>Deep-cultivation of Planctomycetes and their phenomic and genomic characterization uncovers novel biology.</title>
        <authorList>
            <person name="Wiegand S."/>
            <person name="Jogler M."/>
            <person name="Boedeker C."/>
            <person name="Pinto D."/>
            <person name="Vollmers J."/>
            <person name="Rivas-Marin E."/>
            <person name="Kohn T."/>
            <person name="Peeters S.H."/>
            <person name="Heuer A."/>
            <person name="Rast P."/>
            <person name="Oberbeckmann S."/>
            <person name="Bunk B."/>
            <person name="Jeske O."/>
            <person name="Meyerdierks A."/>
            <person name="Storesund J.E."/>
            <person name="Kallscheuer N."/>
            <person name="Luecker S."/>
            <person name="Lage O.M."/>
            <person name="Pohl T."/>
            <person name="Merkel B.J."/>
            <person name="Hornburger P."/>
            <person name="Mueller R.-W."/>
            <person name="Bruemmer F."/>
            <person name="Labrenz M."/>
            <person name="Spormann A.M."/>
            <person name="Op den Camp H."/>
            <person name="Overmann J."/>
            <person name="Amann R."/>
            <person name="Jetten M.S.M."/>
            <person name="Mascher T."/>
            <person name="Medema M.H."/>
            <person name="Devos D.P."/>
            <person name="Kaster A.-K."/>
            <person name="Ovreas L."/>
            <person name="Rohde M."/>
            <person name="Galperin M.Y."/>
            <person name="Jogler C."/>
        </authorList>
    </citation>
    <scope>NUCLEOTIDE SEQUENCE [LARGE SCALE GENOMIC DNA]</scope>
    <source>
        <strain evidence="2 3">OJF2</strain>
    </source>
</reference>